<dbReference type="EMBL" id="CP002529">
    <property type="protein sequence ID" value="ADY01804.1"/>
    <property type="molecule type" value="Genomic_DNA"/>
</dbReference>
<accession>F0QU18</accession>
<evidence type="ECO:0000313" key="2">
    <source>
        <dbReference type="Proteomes" id="UP000007485"/>
    </source>
</evidence>
<organism evidence="1 2">
    <name type="scientific">Vulcanisaeta moutnovskia (strain 768-28)</name>
    <dbReference type="NCBI Taxonomy" id="985053"/>
    <lineage>
        <taxon>Archaea</taxon>
        <taxon>Thermoproteota</taxon>
        <taxon>Thermoprotei</taxon>
        <taxon>Thermoproteales</taxon>
        <taxon>Thermoproteaceae</taxon>
        <taxon>Vulcanisaeta</taxon>
    </lineage>
</organism>
<dbReference type="AlphaFoldDB" id="F0QU18"/>
<dbReference type="OrthoDB" id="28834at2157"/>
<gene>
    <name evidence="1" type="ordered locus">VMUT_1600</name>
</gene>
<proteinExistence type="predicted"/>
<dbReference type="GeneID" id="10289252"/>
<evidence type="ECO:0000313" key="1">
    <source>
        <dbReference type="EMBL" id="ADY01804.1"/>
    </source>
</evidence>
<dbReference type="eggNOG" id="arCOG13804">
    <property type="taxonomic scope" value="Archaea"/>
</dbReference>
<dbReference type="KEGG" id="vmo:VMUT_1600"/>
<protein>
    <submittedName>
        <fullName evidence="1">Uncharacterized protein</fullName>
    </submittedName>
</protein>
<dbReference type="Proteomes" id="UP000007485">
    <property type="component" value="Chromosome"/>
</dbReference>
<dbReference type="HOGENOM" id="CLU_1514700_0_0_2"/>
<name>F0QU18_VULM7</name>
<dbReference type="STRING" id="985053.VMUT_1600"/>
<dbReference type="RefSeq" id="WP_013604966.1">
    <property type="nucleotide sequence ID" value="NC_015151.1"/>
</dbReference>
<sequence length="177" mass="20186">MLRIFDGDDYHVRINYEIMTLTPSNTNARVLMLTPPGVKPQFYSILAVLLAKSGIEVIMPRLPLPCNRTRLEEVINGFSKKYEHDLALMLGFDVGNVNRPRLVVEFSDDYIIRQLTRSDVPGSVHSLLINECTWIKNSIKDSDLRVNEEVPSLNTIINIRDLTIKRILHLKGASKNK</sequence>
<reference evidence="1 2" key="1">
    <citation type="journal article" date="2011" name="J. Bacteriol.">
        <title>Complete genome sequence of 'Vulcanisaeta moutnovskia' strain 768-28, a novel member of the hyperthermophilic crenarchaeal genus vulcanisaeta.</title>
        <authorList>
            <person name="Gumerov V.M."/>
            <person name="Mardanov A.V."/>
            <person name="Beletsky A.V."/>
            <person name="Prokofeva M.I."/>
            <person name="Bonch-Osmolovskaya E.A."/>
            <person name="Ravin N.V."/>
            <person name="Skryabin K.G."/>
        </authorList>
    </citation>
    <scope>NUCLEOTIDE SEQUENCE [LARGE SCALE GENOMIC DNA]</scope>
    <source>
        <strain evidence="1 2">768-28</strain>
    </source>
</reference>
<keyword evidence="2" id="KW-1185">Reference proteome</keyword>